<keyword evidence="3" id="KW-1185">Reference proteome</keyword>
<evidence type="ECO:0000313" key="2">
    <source>
        <dbReference type="Ensembl" id="ENSCJAP00000063302.3"/>
    </source>
</evidence>
<dbReference type="Pfam" id="PF15882">
    <property type="entry name" value="DUF4735"/>
    <property type="match status" value="2"/>
</dbReference>
<dbReference type="PANTHER" id="PTHR33539:SF1">
    <property type="entry name" value="UPF0764 PROTEIN C16ORF89"/>
    <property type="match status" value="1"/>
</dbReference>
<proteinExistence type="predicted"/>
<organism evidence="2 3">
    <name type="scientific">Callithrix jacchus</name>
    <name type="common">White-tufted-ear marmoset</name>
    <name type="synonym">Simia Jacchus</name>
    <dbReference type="NCBI Taxonomy" id="9483"/>
    <lineage>
        <taxon>Eukaryota</taxon>
        <taxon>Metazoa</taxon>
        <taxon>Chordata</taxon>
        <taxon>Craniata</taxon>
        <taxon>Vertebrata</taxon>
        <taxon>Euteleostomi</taxon>
        <taxon>Mammalia</taxon>
        <taxon>Eutheria</taxon>
        <taxon>Euarchontoglires</taxon>
        <taxon>Primates</taxon>
        <taxon>Haplorrhini</taxon>
        <taxon>Platyrrhini</taxon>
        <taxon>Cebidae</taxon>
        <taxon>Callitrichinae</taxon>
        <taxon>Callithrix</taxon>
        <taxon>Callithrix</taxon>
    </lineage>
</organism>
<sequence>MPRTGLPPAASPSSPCSQPSQIPLNQPPQASWQPCQATYLQVCQGRWGGGWRRSCRGGLGWDRTWGAEPVTSCEQNPAMASPGLLLLLLLTALPLLWSSSLPGLDTAEAKATIAGLILSALERATVFLEQRLPEINLDGIVGVRVLEEQLTSVQEKWAQEPLLQPLSLRVGVLREKLEAAIQRSLLYLKLSDPKYLREFLPTLQPGFWKLPHAWTHTNASLVYPKFEPQDSFSEESSDMCLVQLLGTGMDSRQPCGLSDLCRSLMTKPGCSGYCLSHQLLFFLWARMRGCTQGLFQQSQDYISLFCANMMDLNRRAEAIGYAYPTRDIFMENRHPVFYLPLCDSFLPPKAAPVMELYTDGPVMFCGMGGFYDFYKLQWLDAILRWQKQREGCFGKPDAENEELSKAILYQQHFLRRVKRREKQFTDGCSSHNTATAVAALGGFLYILAEYPPANRELHPSTPSPPSSR</sequence>
<dbReference type="STRING" id="9483.ENSCJAP00000063302"/>
<dbReference type="AlphaFoldDB" id="A0A2R8MPY0"/>
<reference evidence="2" key="2">
    <citation type="submission" date="2025-08" db="UniProtKB">
        <authorList>
            <consortium name="Ensembl"/>
        </authorList>
    </citation>
    <scope>IDENTIFICATION</scope>
</reference>
<feature type="region of interest" description="Disordered" evidence="1">
    <location>
        <begin position="1"/>
        <end position="29"/>
    </location>
</feature>
<dbReference type="Ensembl" id="ENSCJAT00000083501.3">
    <property type="protein sequence ID" value="ENSCJAP00000063302.3"/>
    <property type="gene ID" value="ENSCJAG00000019991.5"/>
</dbReference>
<dbReference type="GO" id="GO:0005829">
    <property type="term" value="C:cytosol"/>
    <property type="evidence" value="ECO:0007669"/>
    <property type="project" value="Ensembl"/>
</dbReference>
<dbReference type="InParanoid" id="A0A2R8MPY0"/>
<protein>
    <submittedName>
        <fullName evidence="2">Chromosome 16 open reading frame 89</fullName>
    </submittedName>
</protein>
<dbReference type="OMA" id="MTRPGCS"/>
<dbReference type="PANTHER" id="PTHR33539">
    <property type="entry name" value="UPF0764 PROTEIN C16ORF89"/>
    <property type="match status" value="1"/>
</dbReference>
<evidence type="ECO:0000256" key="1">
    <source>
        <dbReference type="SAM" id="MobiDB-lite"/>
    </source>
</evidence>
<dbReference type="InterPro" id="IPR031751">
    <property type="entry name" value="DUF4735"/>
</dbReference>
<feature type="compositionally biased region" description="Low complexity" evidence="1">
    <location>
        <begin position="7"/>
        <end position="21"/>
    </location>
</feature>
<reference evidence="2" key="1">
    <citation type="submission" date="2009-03" db="EMBL/GenBank/DDBJ databases">
        <authorList>
            <person name="Warren W."/>
            <person name="Ye L."/>
            <person name="Minx P."/>
            <person name="Worley K."/>
            <person name="Gibbs R."/>
            <person name="Wilson R.K."/>
        </authorList>
    </citation>
    <scope>NUCLEOTIDE SEQUENCE [LARGE SCALE GENOMIC DNA]</scope>
</reference>
<dbReference type="GO" id="GO:0016020">
    <property type="term" value="C:membrane"/>
    <property type="evidence" value="ECO:0007669"/>
    <property type="project" value="Ensembl"/>
</dbReference>
<gene>
    <name evidence="2" type="primary">C16orf89</name>
    <name evidence="2" type="synonym">C12H16orf89</name>
</gene>
<name>A0A2R8MPY0_CALJA</name>
<accession>A0A2R8MPY0</accession>
<dbReference type="GO" id="GO:0042803">
    <property type="term" value="F:protein homodimerization activity"/>
    <property type="evidence" value="ECO:0007669"/>
    <property type="project" value="Ensembl"/>
</dbReference>
<dbReference type="Proteomes" id="UP000008225">
    <property type="component" value="Chromosome 12"/>
</dbReference>
<reference evidence="2" key="3">
    <citation type="submission" date="2025-09" db="UniProtKB">
        <authorList>
            <consortium name="Ensembl"/>
        </authorList>
    </citation>
    <scope>IDENTIFICATION</scope>
</reference>
<dbReference type="FunCoup" id="A0A2R8MPY0">
    <property type="interactions" value="49"/>
</dbReference>
<evidence type="ECO:0000313" key="3">
    <source>
        <dbReference type="Proteomes" id="UP000008225"/>
    </source>
</evidence>
<dbReference type="Bgee" id="ENSCJAG00000019991">
    <property type="expression patterns" value="Expressed in testis and 2 other cell types or tissues"/>
</dbReference>
<dbReference type="GeneTree" id="ENSGT00390000013433"/>